<sequence>MIKTSLLLTLVCIGLSNCVKDPKVVCYYESWFAYPDSHGKGTMDIKDIDSSACTHIVYGYLGVTSSADVSVIDTTLVTQYHQFDNLLKYKGADKVLVALGGFNHAAELKYAVQNPTIFSSNVQSFLKKYSFDGIVIEWSANAWSAEYMKDYITLLAHLKTDFAGKYVLGSIVAAEQPGYDIKGVAENVDFVSVQTFDYHGSWNTEVGHGAALEDIERSMNRWADSLNADLYSRLLITLPFYGHTWILLDPKEHDIGAKAKTTGQPVGPFTQQPGKYAYNEVLLKIKDSPTGWSKVEDTKAGGTYFYKDDLWISVEDEANVKQKTNWATSTGFGGVAVQAINNDDFNGLVGKKHPLLTAVNDGLNKDPIVIHKTTTSSPIVTPDPHAICQKEGWVKDPTDPCTTYHHCIEFMPTIFTDEVHHCEKGKTAYDEVTHDCIDHTKVPGC</sequence>
<dbReference type="OrthoDB" id="7721768at2759"/>
<reference evidence="7" key="1">
    <citation type="submission" date="2020-11" db="EMBL/GenBank/DDBJ databases">
        <authorList>
            <person name="Tran Van P."/>
        </authorList>
    </citation>
    <scope>NUCLEOTIDE SEQUENCE</scope>
</reference>
<dbReference type="GO" id="GO:0004568">
    <property type="term" value="F:chitinase activity"/>
    <property type="evidence" value="ECO:0007669"/>
    <property type="project" value="TreeGrafter"/>
</dbReference>
<dbReference type="GO" id="GO:0005576">
    <property type="term" value="C:extracellular region"/>
    <property type="evidence" value="ECO:0007669"/>
    <property type="project" value="TreeGrafter"/>
</dbReference>
<dbReference type="GO" id="GO:0006032">
    <property type="term" value="P:chitin catabolic process"/>
    <property type="evidence" value="ECO:0007669"/>
    <property type="project" value="TreeGrafter"/>
</dbReference>
<evidence type="ECO:0000259" key="6">
    <source>
        <dbReference type="PROSITE" id="PS51910"/>
    </source>
</evidence>
<dbReference type="EMBL" id="OC919735">
    <property type="protein sequence ID" value="CAD7651863.1"/>
    <property type="molecule type" value="Genomic_DNA"/>
</dbReference>
<proteinExistence type="predicted"/>
<dbReference type="InterPro" id="IPR017853">
    <property type="entry name" value="GH"/>
</dbReference>
<dbReference type="GO" id="GO:0005975">
    <property type="term" value="P:carbohydrate metabolic process"/>
    <property type="evidence" value="ECO:0007669"/>
    <property type="project" value="InterPro"/>
</dbReference>
<dbReference type="PANTHER" id="PTHR11177:SF235">
    <property type="entry name" value="CHITINASE-LIKE PROTEIN IDGF1-RELATED"/>
    <property type="match status" value="1"/>
</dbReference>
<evidence type="ECO:0000256" key="1">
    <source>
        <dbReference type="ARBA" id="ARBA00022729"/>
    </source>
</evidence>
<evidence type="ECO:0000256" key="4">
    <source>
        <dbReference type="ARBA" id="ARBA00023295"/>
    </source>
</evidence>
<dbReference type="SUPFAM" id="SSF54556">
    <property type="entry name" value="Chitinase insertion domain"/>
    <property type="match status" value="1"/>
</dbReference>
<feature type="chain" id="PRO_5035680238" description="GH18 domain-containing protein" evidence="5">
    <location>
        <begin position="19"/>
        <end position="445"/>
    </location>
</feature>
<dbReference type="Gene3D" id="3.10.50.10">
    <property type="match status" value="1"/>
</dbReference>
<keyword evidence="8" id="KW-1185">Reference proteome</keyword>
<dbReference type="InterPro" id="IPR001223">
    <property type="entry name" value="Glyco_hydro18_cat"/>
</dbReference>
<keyword evidence="1 5" id="KW-0732">Signal</keyword>
<dbReference type="AlphaFoldDB" id="A0A7R9M1I8"/>
<dbReference type="GO" id="GO:0008061">
    <property type="term" value="F:chitin binding"/>
    <property type="evidence" value="ECO:0007669"/>
    <property type="project" value="InterPro"/>
</dbReference>
<evidence type="ECO:0000256" key="2">
    <source>
        <dbReference type="ARBA" id="ARBA00022801"/>
    </source>
</evidence>
<dbReference type="InterPro" id="IPR029070">
    <property type="entry name" value="Chitinase_insertion_sf"/>
</dbReference>
<dbReference type="Proteomes" id="UP000728032">
    <property type="component" value="Unassembled WGS sequence"/>
</dbReference>
<dbReference type="InterPro" id="IPR050314">
    <property type="entry name" value="Glycosyl_Hydrlase_18"/>
</dbReference>
<evidence type="ECO:0000256" key="3">
    <source>
        <dbReference type="ARBA" id="ARBA00023180"/>
    </source>
</evidence>
<keyword evidence="2" id="KW-0378">Hydrolase</keyword>
<evidence type="ECO:0000313" key="7">
    <source>
        <dbReference type="EMBL" id="CAD7651863.1"/>
    </source>
</evidence>
<organism evidence="7">
    <name type="scientific">Oppiella nova</name>
    <dbReference type="NCBI Taxonomy" id="334625"/>
    <lineage>
        <taxon>Eukaryota</taxon>
        <taxon>Metazoa</taxon>
        <taxon>Ecdysozoa</taxon>
        <taxon>Arthropoda</taxon>
        <taxon>Chelicerata</taxon>
        <taxon>Arachnida</taxon>
        <taxon>Acari</taxon>
        <taxon>Acariformes</taxon>
        <taxon>Sarcoptiformes</taxon>
        <taxon>Oribatida</taxon>
        <taxon>Brachypylina</taxon>
        <taxon>Oppioidea</taxon>
        <taxon>Oppiidae</taxon>
        <taxon>Oppiella</taxon>
    </lineage>
</organism>
<dbReference type="FunFam" id="3.10.50.10:FF:000003">
    <property type="entry name" value="Class V chitinase CHIT5b"/>
    <property type="match status" value="1"/>
</dbReference>
<dbReference type="Gene3D" id="3.20.20.80">
    <property type="entry name" value="Glycosidases"/>
    <property type="match status" value="1"/>
</dbReference>
<accession>A0A7R9M1I8</accession>
<feature type="signal peptide" evidence="5">
    <location>
        <begin position="1"/>
        <end position="18"/>
    </location>
</feature>
<keyword evidence="3" id="KW-0325">Glycoprotein</keyword>
<protein>
    <recommendedName>
        <fullName evidence="6">GH18 domain-containing protein</fullName>
    </recommendedName>
</protein>
<evidence type="ECO:0000313" key="8">
    <source>
        <dbReference type="Proteomes" id="UP000728032"/>
    </source>
</evidence>
<evidence type="ECO:0000256" key="5">
    <source>
        <dbReference type="SAM" id="SignalP"/>
    </source>
</evidence>
<dbReference type="PANTHER" id="PTHR11177">
    <property type="entry name" value="CHITINASE"/>
    <property type="match status" value="1"/>
</dbReference>
<dbReference type="EMBL" id="CAJPVJ010004910">
    <property type="protein sequence ID" value="CAG2169047.1"/>
    <property type="molecule type" value="Genomic_DNA"/>
</dbReference>
<dbReference type="SUPFAM" id="SSF51445">
    <property type="entry name" value="(Trans)glycosidases"/>
    <property type="match status" value="1"/>
</dbReference>
<keyword evidence="4" id="KW-0326">Glycosidase</keyword>
<dbReference type="InterPro" id="IPR011583">
    <property type="entry name" value="Chitinase_II/V-like_cat"/>
</dbReference>
<name>A0A7R9M1I8_9ACAR</name>
<dbReference type="SMART" id="SM00636">
    <property type="entry name" value="Glyco_18"/>
    <property type="match status" value="1"/>
</dbReference>
<gene>
    <name evidence="7" type="ORF">ONB1V03_LOCUS8531</name>
</gene>
<dbReference type="Pfam" id="PF00704">
    <property type="entry name" value="Glyco_hydro_18"/>
    <property type="match status" value="1"/>
</dbReference>
<feature type="domain" description="GH18" evidence="6">
    <location>
        <begin position="22"/>
        <end position="366"/>
    </location>
</feature>
<dbReference type="PROSITE" id="PS51910">
    <property type="entry name" value="GH18_2"/>
    <property type="match status" value="1"/>
</dbReference>